<dbReference type="AlphaFoldDB" id="A0AAV4YEC1"/>
<organism evidence="2 3">
    <name type="scientific">Caerostris extrusa</name>
    <name type="common">Bark spider</name>
    <name type="synonym">Caerostris bankana</name>
    <dbReference type="NCBI Taxonomy" id="172846"/>
    <lineage>
        <taxon>Eukaryota</taxon>
        <taxon>Metazoa</taxon>
        <taxon>Ecdysozoa</taxon>
        <taxon>Arthropoda</taxon>
        <taxon>Chelicerata</taxon>
        <taxon>Arachnida</taxon>
        <taxon>Araneae</taxon>
        <taxon>Araneomorphae</taxon>
        <taxon>Entelegynae</taxon>
        <taxon>Araneoidea</taxon>
        <taxon>Araneidae</taxon>
        <taxon>Caerostris</taxon>
    </lineage>
</organism>
<sequence length="139" mass="15970">MHPPTTHRSAGRIPSQDNFPKLGRRGLSGKVRAKIRNRSILFHSFCDSLCDLFIMHSSLLTLSSFLTLLKSQKEKFPENWKTHFGHPHSSIESGAERQGNRFPGKLKVPAHNLYRVRIYYRSKIPWHIRPPPGCGDNEN</sequence>
<dbReference type="EMBL" id="BPLR01019312">
    <property type="protein sequence ID" value="GIZ05415.1"/>
    <property type="molecule type" value="Genomic_DNA"/>
</dbReference>
<dbReference type="Proteomes" id="UP001054945">
    <property type="component" value="Unassembled WGS sequence"/>
</dbReference>
<evidence type="ECO:0000313" key="3">
    <source>
        <dbReference type="Proteomes" id="UP001054945"/>
    </source>
</evidence>
<comment type="caution">
    <text evidence="2">The sequence shown here is derived from an EMBL/GenBank/DDBJ whole genome shotgun (WGS) entry which is preliminary data.</text>
</comment>
<evidence type="ECO:0000313" key="2">
    <source>
        <dbReference type="EMBL" id="GIZ05415.1"/>
    </source>
</evidence>
<evidence type="ECO:0000256" key="1">
    <source>
        <dbReference type="SAM" id="MobiDB-lite"/>
    </source>
</evidence>
<reference evidence="2 3" key="1">
    <citation type="submission" date="2021-06" db="EMBL/GenBank/DDBJ databases">
        <title>Caerostris extrusa draft genome.</title>
        <authorList>
            <person name="Kono N."/>
            <person name="Arakawa K."/>
        </authorList>
    </citation>
    <scope>NUCLEOTIDE SEQUENCE [LARGE SCALE GENOMIC DNA]</scope>
</reference>
<name>A0AAV4YEC1_CAEEX</name>
<protein>
    <submittedName>
        <fullName evidence="2">Uncharacterized protein</fullName>
    </submittedName>
</protein>
<proteinExistence type="predicted"/>
<feature type="region of interest" description="Disordered" evidence="1">
    <location>
        <begin position="1"/>
        <end position="25"/>
    </location>
</feature>
<accession>A0AAV4YEC1</accession>
<gene>
    <name evidence="2" type="ORF">CEXT_388811</name>
</gene>
<keyword evidence="3" id="KW-1185">Reference proteome</keyword>